<proteinExistence type="predicted"/>
<keyword evidence="1" id="KW-0812">Transmembrane</keyword>
<name>A0ABQ3BB40_9GAMM</name>
<dbReference type="SUPFAM" id="SSF53448">
    <property type="entry name" value="Nucleotide-diphospho-sugar transferases"/>
    <property type="match status" value="1"/>
</dbReference>
<dbReference type="PANTHER" id="PTHR43685">
    <property type="entry name" value="GLYCOSYLTRANSFERASE"/>
    <property type="match status" value="1"/>
</dbReference>
<reference evidence="4" key="1">
    <citation type="journal article" date="2019" name="Int. J. Syst. Evol. Microbiol.">
        <title>The Global Catalogue of Microorganisms (GCM) 10K type strain sequencing project: providing services to taxonomists for standard genome sequencing and annotation.</title>
        <authorList>
            <consortium name="The Broad Institute Genomics Platform"/>
            <consortium name="The Broad Institute Genome Sequencing Center for Infectious Disease"/>
            <person name="Wu L."/>
            <person name="Ma J."/>
        </authorList>
    </citation>
    <scope>NUCLEOTIDE SEQUENCE [LARGE SCALE GENOMIC DNA]</scope>
    <source>
        <strain evidence="4">KCTC 32239</strain>
    </source>
</reference>
<dbReference type="Proteomes" id="UP000619761">
    <property type="component" value="Unassembled WGS sequence"/>
</dbReference>
<dbReference type="InterPro" id="IPR001173">
    <property type="entry name" value="Glyco_trans_2-like"/>
</dbReference>
<comment type="caution">
    <text evidence="3">The sequence shown here is derived from an EMBL/GenBank/DDBJ whole genome shotgun (WGS) entry which is preliminary data.</text>
</comment>
<feature type="transmembrane region" description="Helical" evidence="1">
    <location>
        <begin position="285"/>
        <end position="302"/>
    </location>
</feature>
<feature type="transmembrane region" description="Helical" evidence="1">
    <location>
        <begin position="232"/>
        <end position="250"/>
    </location>
</feature>
<evidence type="ECO:0000256" key="1">
    <source>
        <dbReference type="SAM" id="Phobius"/>
    </source>
</evidence>
<keyword evidence="1" id="KW-1133">Transmembrane helix</keyword>
<gene>
    <name evidence="3" type="ORF">GCM10011613_28770</name>
</gene>
<feature type="domain" description="Glycosyltransferase 2-like" evidence="2">
    <location>
        <begin position="11"/>
        <end position="122"/>
    </location>
</feature>
<dbReference type="InterPro" id="IPR029044">
    <property type="entry name" value="Nucleotide-diphossugar_trans"/>
</dbReference>
<dbReference type="PANTHER" id="PTHR43685:SF2">
    <property type="entry name" value="GLYCOSYLTRANSFERASE 2-LIKE DOMAIN-CONTAINING PROTEIN"/>
    <property type="match status" value="1"/>
</dbReference>
<keyword evidence="1" id="KW-0472">Membrane</keyword>
<sequence length="327" mass="37184">MNMINNEILVSIVIPAYNEEKYIGMCLQSLSELEFDKDKLEIIVVDNGSTDRTLEIARSYTSNVIIKEKVKVGAVRNYGVSHAKGKYIVFLDSDCVVDKQWLSRGINKLQKDSKLVLGGQYLMRESPSWLEKYWVLTNSVEKIYQTTLVGGCIFIENKTFESVAGFNENLNSGEDSDLTYRLIQADFTVNIDPSLSVIHMGYPSEILPFIKRQIWHSSDYITSLKKSLKDKIFILTLCFMIGVITFTSGLLFHGHFNLLFLLLMVTPPALLSYKRISRSQTTYTGFFDVISIYAVDWLYLIGRTCGILLSFKNALANPAKDQKVDIR</sequence>
<organism evidence="3 4">
    <name type="scientific">Cellvibrio zantedeschiae</name>
    <dbReference type="NCBI Taxonomy" id="1237077"/>
    <lineage>
        <taxon>Bacteria</taxon>
        <taxon>Pseudomonadati</taxon>
        <taxon>Pseudomonadota</taxon>
        <taxon>Gammaproteobacteria</taxon>
        <taxon>Cellvibrionales</taxon>
        <taxon>Cellvibrionaceae</taxon>
        <taxon>Cellvibrio</taxon>
    </lineage>
</organism>
<dbReference type="InterPro" id="IPR050834">
    <property type="entry name" value="Glycosyltransf_2"/>
</dbReference>
<evidence type="ECO:0000259" key="2">
    <source>
        <dbReference type="Pfam" id="PF00535"/>
    </source>
</evidence>
<evidence type="ECO:0000313" key="3">
    <source>
        <dbReference type="EMBL" id="GGY82259.1"/>
    </source>
</evidence>
<evidence type="ECO:0000313" key="4">
    <source>
        <dbReference type="Proteomes" id="UP000619761"/>
    </source>
</evidence>
<dbReference type="Pfam" id="PF00535">
    <property type="entry name" value="Glycos_transf_2"/>
    <property type="match status" value="1"/>
</dbReference>
<accession>A0ABQ3BB40</accession>
<dbReference type="Gene3D" id="3.90.550.10">
    <property type="entry name" value="Spore Coat Polysaccharide Biosynthesis Protein SpsA, Chain A"/>
    <property type="match status" value="1"/>
</dbReference>
<protein>
    <recommendedName>
        <fullName evidence="2">Glycosyltransferase 2-like domain-containing protein</fullName>
    </recommendedName>
</protein>
<dbReference type="EMBL" id="BMYZ01000003">
    <property type="protein sequence ID" value="GGY82259.1"/>
    <property type="molecule type" value="Genomic_DNA"/>
</dbReference>
<keyword evidence="4" id="KW-1185">Reference proteome</keyword>